<dbReference type="Pfam" id="PF02566">
    <property type="entry name" value="OsmC"/>
    <property type="match status" value="1"/>
</dbReference>
<dbReference type="PANTHER" id="PTHR39624:SF2">
    <property type="entry name" value="OSMC-LIKE PROTEIN"/>
    <property type="match status" value="1"/>
</dbReference>
<dbReference type="InterPro" id="IPR003718">
    <property type="entry name" value="OsmC/Ohr_fam"/>
</dbReference>
<sequence length="136" mass="14940">MVEINVTYEGGLRTRAIHGPSKTELVTDAPVDNMGKGESFSPTDLVATALASCIATTIGIVAQRKGIEVTGMRVRTEKHMSTDSPRRIVRLPTTVWMPLPPDHPERALFENTAHGCPVHQSVRPEIDIPIEFVWEG</sequence>
<protein>
    <submittedName>
        <fullName evidence="1">Putative OsmC-like protein</fullName>
    </submittedName>
</protein>
<dbReference type="InterPro" id="IPR015946">
    <property type="entry name" value="KH_dom-like_a/b"/>
</dbReference>
<accession>A0A366HVE6</accession>
<reference evidence="1 2" key="1">
    <citation type="submission" date="2018-06" db="EMBL/GenBank/DDBJ databases">
        <title>Genomic Encyclopedia of Type Strains, Phase IV (KMG-IV): sequencing the most valuable type-strain genomes for metagenomic binning, comparative biology and taxonomic classification.</title>
        <authorList>
            <person name="Goeker M."/>
        </authorList>
    </citation>
    <scope>NUCLEOTIDE SEQUENCE [LARGE SCALE GENOMIC DNA]</scope>
    <source>
        <strain evidence="1 2">DSM 25532</strain>
    </source>
</reference>
<dbReference type="SUPFAM" id="SSF82784">
    <property type="entry name" value="OsmC-like"/>
    <property type="match status" value="1"/>
</dbReference>
<dbReference type="Gene3D" id="3.30.300.20">
    <property type="match status" value="1"/>
</dbReference>
<organism evidence="1 2">
    <name type="scientific">Roseimicrobium gellanilyticum</name>
    <dbReference type="NCBI Taxonomy" id="748857"/>
    <lineage>
        <taxon>Bacteria</taxon>
        <taxon>Pseudomonadati</taxon>
        <taxon>Verrucomicrobiota</taxon>
        <taxon>Verrucomicrobiia</taxon>
        <taxon>Verrucomicrobiales</taxon>
        <taxon>Verrucomicrobiaceae</taxon>
        <taxon>Roseimicrobium</taxon>
    </lineage>
</organism>
<proteinExistence type="predicted"/>
<keyword evidence="2" id="KW-1185">Reference proteome</keyword>
<dbReference type="InterPro" id="IPR036102">
    <property type="entry name" value="OsmC/Ohrsf"/>
</dbReference>
<dbReference type="RefSeq" id="WP_113956453.1">
    <property type="nucleotide sequence ID" value="NZ_QNRR01000001.1"/>
</dbReference>
<name>A0A366HVE6_9BACT</name>
<gene>
    <name evidence="1" type="ORF">DES53_101321</name>
</gene>
<dbReference type="PANTHER" id="PTHR39624">
    <property type="entry name" value="PROTEIN INVOLVED IN RIMO-MEDIATED BETA-METHYLTHIOLATION OF RIBOSOMAL PROTEIN S12 YCAO"/>
    <property type="match status" value="1"/>
</dbReference>
<dbReference type="AlphaFoldDB" id="A0A366HVE6"/>
<dbReference type="EMBL" id="QNRR01000001">
    <property type="protein sequence ID" value="RBP47524.1"/>
    <property type="molecule type" value="Genomic_DNA"/>
</dbReference>
<dbReference type="Proteomes" id="UP000253426">
    <property type="component" value="Unassembled WGS sequence"/>
</dbReference>
<comment type="caution">
    <text evidence="1">The sequence shown here is derived from an EMBL/GenBank/DDBJ whole genome shotgun (WGS) entry which is preliminary data.</text>
</comment>
<evidence type="ECO:0000313" key="2">
    <source>
        <dbReference type="Proteomes" id="UP000253426"/>
    </source>
</evidence>
<dbReference type="OrthoDB" id="290036at2"/>
<evidence type="ECO:0000313" key="1">
    <source>
        <dbReference type="EMBL" id="RBP47524.1"/>
    </source>
</evidence>